<name>A0A8X6TUX3_NEPPI</name>
<feature type="disulfide bond" evidence="8">
    <location>
        <begin position="17"/>
        <end position="29"/>
    </location>
</feature>
<evidence type="ECO:0000256" key="8">
    <source>
        <dbReference type="PROSITE-ProRule" id="PRU00124"/>
    </source>
</evidence>
<evidence type="ECO:0000256" key="4">
    <source>
        <dbReference type="ARBA" id="ARBA00022737"/>
    </source>
</evidence>
<evidence type="ECO:0000313" key="9">
    <source>
        <dbReference type="EMBL" id="GFT52700.1"/>
    </source>
</evidence>
<feature type="disulfide bond" evidence="8">
    <location>
        <begin position="24"/>
        <end position="42"/>
    </location>
</feature>
<keyword evidence="10" id="KW-1185">Reference proteome</keyword>
<dbReference type="GO" id="GO:0012505">
    <property type="term" value="C:endomembrane system"/>
    <property type="evidence" value="ECO:0007669"/>
    <property type="project" value="UniProtKB-SubCell"/>
</dbReference>
<keyword evidence="5" id="KW-1133">Transmembrane helix</keyword>
<evidence type="ECO:0000256" key="6">
    <source>
        <dbReference type="ARBA" id="ARBA00023136"/>
    </source>
</evidence>
<dbReference type="InterPro" id="IPR023415">
    <property type="entry name" value="LDLR_class-A_CS"/>
</dbReference>
<dbReference type="Pfam" id="PF00057">
    <property type="entry name" value="Ldl_recept_a"/>
    <property type="match status" value="3"/>
</dbReference>
<dbReference type="CDD" id="cd00112">
    <property type="entry name" value="LDLa"/>
    <property type="match status" value="3"/>
</dbReference>
<evidence type="ECO:0000256" key="7">
    <source>
        <dbReference type="ARBA" id="ARBA00023157"/>
    </source>
</evidence>
<dbReference type="GO" id="GO:0016192">
    <property type="term" value="P:vesicle-mediated transport"/>
    <property type="evidence" value="ECO:0007669"/>
    <property type="project" value="UniProtKB-ARBA"/>
</dbReference>
<accession>A0A8X6TUX3</accession>
<dbReference type="PRINTS" id="PR00261">
    <property type="entry name" value="LDLRECEPTOR"/>
</dbReference>
<evidence type="ECO:0000256" key="3">
    <source>
        <dbReference type="ARBA" id="ARBA00022692"/>
    </source>
</evidence>
<gene>
    <name evidence="9" type="primary">AVEN_124425_1</name>
    <name evidence="9" type="ORF">NPIL_325991</name>
</gene>
<keyword evidence="4" id="KW-0677">Repeat</keyword>
<keyword evidence="7 8" id="KW-1015">Disulfide bond</keyword>
<dbReference type="AlphaFoldDB" id="A0A8X6TUX3"/>
<evidence type="ECO:0000256" key="2">
    <source>
        <dbReference type="ARBA" id="ARBA00004308"/>
    </source>
</evidence>
<evidence type="ECO:0000256" key="5">
    <source>
        <dbReference type="ARBA" id="ARBA00022989"/>
    </source>
</evidence>
<comment type="caution">
    <text evidence="9">The sequence shown here is derived from an EMBL/GenBank/DDBJ whole genome shotgun (WGS) entry which is preliminary data.</text>
</comment>
<dbReference type="Gene3D" id="4.10.400.10">
    <property type="entry name" value="Low-density Lipoprotein Receptor"/>
    <property type="match status" value="3"/>
</dbReference>
<sequence>MRWLQIKTFAPQGGVVCRSGFFKCTLGYCIPREWFCDLGKHCTDGLDEEYCYIGESTPCPSGWLRCADNLRCFPSYWLCDGTADCLDDSDEMNCVIGDATPCPSGWVRCADNLRCVPSYWLCDGKTDCLDGSDEKKCGKNESKIPGIAATKEEEVAIKVKKDLKDPKFTAAKERLLSWFKQRRKSGSTVDKWGTQLYRVAVALHLADESIFSPGDSTGQEISYELTIQLLRRLSKNKKMSSQELALYIHAMMVACMDPRDFYGENLVLELRRRTEARGNYTNP</sequence>
<feature type="non-terminal residue" evidence="9">
    <location>
        <position position="1"/>
    </location>
</feature>
<dbReference type="OrthoDB" id="6417921at2759"/>
<dbReference type="EMBL" id="BMAW01065950">
    <property type="protein sequence ID" value="GFT52700.1"/>
    <property type="molecule type" value="Genomic_DNA"/>
</dbReference>
<organism evidence="9 10">
    <name type="scientific">Nephila pilipes</name>
    <name type="common">Giant wood spider</name>
    <name type="synonym">Nephila maculata</name>
    <dbReference type="NCBI Taxonomy" id="299642"/>
    <lineage>
        <taxon>Eukaryota</taxon>
        <taxon>Metazoa</taxon>
        <taxon>Ecdysozoa</taxon>
        <taxon>Arthropoda</taxon>
        <taxon>Chelicerata</taxon>
        <taxon>Arachnida</taxon>
        <taxon>Araneae</taxon>
        <taxon>Araneomorphae</taxon>
        <taxon>Entelegynae</taxon>
        <taxon>Araneoidea</taxon>
        <taxon>Nephilidae</taxon>
        <taxon>Nephila</taxon>
    </lineage>
</organism>
<dbReference type="PROSITE" id="PS01209">
    <property type="entry name" value="LDLRA_1"/>
    <property type="match status" value="2"/>
</dbReference>
<proteinExistence type="predicted"/>
<dbReference type="InterPro" id="IPR050685">
    <property type="entry name" value="LDLR"/>
</dbReference>
<keyword evidence="3" id="KW-0812">Transmembrane</keyword>
<keyword evidence="6" id="KW-0472">Membrane</keyword>
<comment type="caution">
    <text evidence="8">Lacks conserved residue(s) required for the propagation of feature annotation.</text>
</comment>
<feature type="disulfide bond" evidence="8">
    <location>
        <begin position="79"/>
        <end position="94"/>
    </location>
</feature>
<protein>
    <submittedName>
        <fullName evidence="9">Uncharacterized protein</fullName>
    </submittedName>
</protein>
<reference evidence="9" key="1">
    <citation type="submission" date="2020-08" db="EMBL/GenBank/DDBJ databases">
        <title>Multicomponent nature underlies the extraordinary mechanical properties of spider dragline silk.</title>
        <authorList>
            <person name="Kono N."/>
            <person name="Nakamura H."/>
            <person name="Mori M."/>
            <person name="Yoshida Y."/>
            <person name="Ohtoshi R."/>
            <person name="Malay A.D."/>
            <person name="Moran D.A.P."/>
            <person name="Tomita M."/>
            <person name="Numata K."/>
            <person name="Arakawa K."/>
        </authorList>
    </citation>
    <scope>NUCLEOTIDE SEQUENCE</scope>
</reference>
<dbReference type="SUPFAM" id="SSF57424">
    <property type="entry name" value="LDL receptor-like module"/>
    <property type="match status" value="3"/>
</dbReference>
<dbReference type="SMART" id="SM00192">
    <property type="entry name" value="LDLa"/>
    <property type="match status" value="3"/>
</dbReference>
<dbReference type="Proteomes" id="UP000887013">
    <property type="component" value="Unassembled WGS sequence"/>
</dbReference>
<evidence type="ECO:0000256" key="1">
    <source>
        <dbReference type="ARBA" id="ARBA00004167"/>
    </source>
</evidence>
<comment type="subcellular location">
    <subcellularLocation>
        <location evidence="2">Endomembrane system</location>
    </subcellularLocation>
    <subcellularLocation>
        <location evidence="1">Membrane</location>
        <topology evidence="1">Single-pass membrane protein</topology>
    </subcellularLocation>
</comment>
<dbReference type="InterPro" id="IPR002172">
    <property type="entry name" value="LDrepeatLR_classA_rpt"/>
</dbReference>
<feature type="disulfide bond" evidence="8">
    <location>
        <begin position="122"/>
        <end position="137"/>
    </location>
</feature>
<feature type="disulfide bond" evidence="8">
    <location>
        <begin position="36"/>
        <end position="51"/>
    </location>
</feature>
<evidence type="ECO:0000313" key="10">
    <source>
        <dbReference type="Proteomes" id="UP000887013"/>
    </source>
</evidence>
<dbReference type="PROSITE" id="PS50068">
    <property type="entry name" value="LDLRA_2"/>
    <property type="match status" value="3"/>
</dbReference>
<dbReference type="InterPro" id="IPR036055">
    <property type="entry name" value="LDL_receptor-like_sf"/>
</dbReference>
<dbReference type="Gene3D" id="1.50.10.20">
    <property type="match status" value="1"/>
</dbReference>
<dbReference type="GO" id="GO:0005886">
    <property type="term" value="C:plasma membrane"/>
    <property type="evidence" value="ECO:0007669"/>
    <property type="project" value="TreeGrafter"/>
</dbReference>
<dbReference type="PANTHER" id="PTHR24270">
    <property type="entry name" value="LOW-DENSITY LIPOPROTEIN RECEPTOR-RELATED"/>
    <property type="match status" value="1"/>
</dbReference>